<keyword evidence="1" id="KW-0812">Transmembrane</keyword>
<evidence type="ECO:0000313" key="2">
    <source>
        <dbReference type="EMBL" id="AYQ54449.1"/>
    </source>
</evidence>
<dbReference type="OMA" id="AIVMTRA"/>
<keyword evidence="1" id="KW-1133">Transmembrane helix</keyword>
<feature type="transmembrane region" description="Helical" evidence="1">
    <location>
        <begin position="104"/>
        <end position="123"/>
    </location>
</feature>
<accession>A0A3G3IFD2</accession>
<sequence>MAKKRRLIKEKPEEEYEFTPSNFDEKEFILKDIYGTKVLFITIVYAVIVGFLAAVICNVLGDPINWVLDTIMVFAAVFTMKKLYVKLGIRADLLESKTMMGDYFVFLVMALGICIVFINQPFLVP</sequence>
<feature type="transmembrane region" description="Helical" evidence="1">
    <location>
        <begin position="38"/>
        <end position="61"/>
    </location>
</feature>
<evidence type="ECO:0000313" key="3">
    <source>
        <dbReference type="Proteomes" id="UP000273278"/>
    </source>
</evidence>
<gene>
    <name evidence="2" type="ORF">BKD89_01275</name>
</gene>
<organism evidence="2 3">
    <name type="scientific">Methanomethylophilus alvi</name>
    <dbReference type="NCBI Taxonomy" id="1291540"/>
    <lineage>
        <taxon>Archaea</taxon>
        <taxon>Methanobacteriati</taxon>
        <taxon>Thermoplasmatota</taxon>
        <taxon>Thermoplasmata</taxon>
        <taxon>Methanomassiliicoccales</taxon>
        <taxon>Methanomethylophilaceae</taxon>
        <taxon>Methanomethylophilus</taxon>
    </lineage>
</organism>
<evidence type="ECO:0000256" key="1">
    <source>
        <dbReference type="SAM" id="Phobius"/>
    </source>
</evidence>
<dbReference type="GeneID" id="41321056"/>
<dbReference type="Proteomes" id="UP000273278">
    <property type="component" value="Chromosome"/>
</dbReference>
<dbReference type="RefSeq" id="WP_015504161.1">
    <property type="nucleotide sequence ID" value="NZ_CAYARL010000008.1"/>
</dbReference>
<keyword evidence="1" id="KW-0472">Membrane</keyword>
<dbReference type="AlphaFoldDB" id="A0A3G3IFD2"/>
<dbReference type="EMBL" id="CP017686">
    <property type="protein sequence ID" value="AYQ54449.1"/>
    <property type="molecule type" value="Genomic_DNA"/>
</dbReference>
<reference evidence="2 3" key="1">
    <citation type="submission" date="2016-10" db="EMBL/GenBank/DDBJ databases">
        <title>Complete genome of the TMA-utilizing, human hosted archaeon Methanomethylophilus alvus Gen. nov, sp. nov., strain Mx-05, derived from a pure culture.</title>
        <authorList>
            <person name="Brugere J.-F."/>
            <person name="Ben Hania W."/>
            <person name="Chaudhary P.P."/>
            <person name="Gaci N."/>
            <person name="Borrel G."/>
            <person name="Cao Van Tuat L."/>
            <person name="Fardeau M.-L."/>
            <person name="Harris H.M.B."/>
            <person name="O'Toole P.W."/>
            <person name="Ollivier B."/>
        </authorList>
    </citation>
    <scope>NUCLEOTIDE SEQUENCE [LARGE SCALE GENOMIC DNA]</scope>
    <source>
        <strain evidence="2 3">Mx-05</strain>
    </source>
</reference>
<feature type="transmembrane region" description="Helical" evidence="1">
    <location>
        <begin position="67"/>
        <end position="84"/>
    </location>
</feature>
<protein>
    <submittedName>
        <fullName evidence="2">Uncharacterized protein</fullName>
    </submittedName>
</protein>
<name>A0A3G3IFD2_9ARCH</name>
<proteinExistence type="predicted"/>